<protein>
    <submittedName>
        <fullName evidence="1">Uncharacterized protein</fullName>
    </submittedName>
</protein>
<dbReference type="EMBL" id="LSBJ02000001">
    <property type="protein sequence ID" value="OWT43475.1"/>
    <property type="molecule type" value="Genomic_DNA"/>
</dbReference>
<accession>A0A219ATF9</accession>
<evidence type="ECO:0000313" key="2">
    <source>
        <dbReference type="Proteomes" id="UP000078397"/>
    </source>
</evidence>
<evidence type="ECO:0000313" key="1">
    <source>
        <dbReference type="EMBL" id="OWT43475.1"/>
    </source>
</evidence>
<gene>
    <name evidence="1" type="ORF">VFPPC_17376</name>
</gene>
<keyword evidence="2" id="KW-1185">Reference proteome</keyword>
<comment type="caution">
    <text evidence="1">The sequence shown here is derived from an EMBL/GenBank/DDBJ whole genome shotgun (WGS) entry which is preliminary data.</text>
</comment>
<dbReference type="GeneID" id="33936355"/>
<dbReference type="Proteomes" id="UP000078397">
    <property type="component" value="Unassembled WGS sequence"/>
</dbReference>
<reference evidence="1 2" key="1">
    <citation type="journal article" date="2016" name="PLoS Pathog.">
        <title>Biosynthesis of antibiotic leucinostatins in bio-control fungus Purpureocillium lilacinum and their inhibition on phytophthora revealed by genome mining.</title>
        <authorList>
            <person name="Wang G."/>
            <person name="Liu Z."/>
            <person name="Lin R."/>
            <person name="Li E."/>
            <person name="Mao Z."/>
            <person name="Ling J."/>
            <person name="Yang Y."/>
            <person name="Yin W.B."/>
            <person name="Xie B."/>
        </authorList>
    </citation>
    <scope>NUCLEOTIDE SEQUENCE [LARGE SCALE GENOMIC DNA]</scope>
    <source>
        <strain evidence="1">170</strain>
    </source>
</reference>
<proteinExistence type="predicted"/>
<dbReference type="AlphaFoldDB" id="A0A219ATF9"/>
<name>A0A219ATF9_METCM</name>
<dbReference type="KEGG" id="pchm:VFPPC_17376"/>
<dbReference type="RefSeq" id="XP_022285894.1">
    <property type="nucleotide sequence ID" value="XM_022429089.1"/>
</dbReference>
<sequence>MGQLDKVPMNSLAKADVFFIPPTSGVAFTYFGLHSSRLAKEQAFKIKVTLLFAKPLANCRCMNGSAPRFRQDLCEGHSHRQLTADICGQCRRHEHANLVPILHVCRIVRQHSSRGSIDHAAGTTCCSIFAEGKPFTMSLTIFRVISVNQRSLGSTWTQKAGGLTLGRLQHSAGTSSKDCNVV</sequence>
<organism evidence="1 2">
    <name type="scientific">Pochonia chlamydosporia 170</name>
    <dbReference type="NCBI Taxonomy" id="1380566"/>
    <lineage>
        <taxon>Eukaryota</taxon>
        <taxon>Fungi</taxon>
        <taxon>Dikarya</taxon>
        <taxon>Ascomycota</taxon>
        <taxon>Pezizomycotina</taxon>
        <taxon>Sordariomycetes</taxon>
        <taxon>Hypocreomycetidae</taxon>
        <taxon>Hypocreales</taxon>
        <taxon>Clavicipitaceae</taxon>
        <taxon>Pochonia</taxon>
    </lineage>
</organism>